<evidence type="ECO:0000256" key="5">
    <source>
        <dbReference type="RuleBase" id="RU363041"/>
    </source>
</evidence>
<dbReference type="HOGENOM" id="CLU_045498_1_0_2"/>
<dbReference type="InterPro" id="IPR051598">
    <property type="entry name" value="TSUP/Inactive_protease-like"/>
</dbReference>
<dbReference type="EMBL" id="CP002779">
    <property type="protein sequence ID" value="AEH25416.1"/>
    <property type="molecule type" value="Genomic_DNA"/>
</dbReference>
<feature type="transmembrane region" description="Helical" evidence="5">
    <location>
        <begin position="169"/>
        <end position="190"/>
    </location>
</feature>
<dbReference type="Pfam" id="PF01925">
    <property type="entry name" value="TauE"/>
    <property type="match status" value="1"/>
</dbReference>
<dbReference type="KEGG" id="pya:PYCH_17570"/>
<feature type="transmembrane region" description="Helical" evidence="5">
    <location>
        <begin position="100"/>
        <end position="118"/>
    </location>
</feature>
<feature type="transmembrane region" description="Helical" evidence="5">
    <location>
        <begin position="225"/>
        <end position="242"/>
    </location>
</feature>
<feature type="transmembrane region" description="Helical" evidence="5">
    <location>
        <begin position="130"/>
        <end position="157"/>
    </location>
</feature>
<reference evidence="6 7" key="1">
    <citation type="journal article" date="2011" name="J. Bacteriol.">
        <title>Complete genome sequence of the obligate piezophilic hyperthermophilic archaeon Pyrococcus yayanosii CH1.</title>
        <authorList>
            <person name="Jun X."/>
            <person name="Lupeng L."/>
            <person name="Minjuan X."/>
            <person name="Oger P."/>
            <person name="Fengping W."/>
            <person name="Jebbar M."/>
            <person name="Xiang X."/>
        </authorList>
    </citation>
    <scope>NUCLEOTIDE SEQUENCE [LARGE SCALE GENOMIC DNA]</scope>
    <source>
        <strain evidence="7">CH1 / JCM 16557</strain>
    </source>
</reference>
<keyword evidence="3 5" id="KW-1133">Transmembrane helix</keyword>
<keyword evidence="5" id="KW-1003">Cell membrane</keyword>
<keyword evidence="2 5" id="KW-0812">Transmembrane</keyword>
<dbReference type="RefSeq" id="WP_013906472.1">
    <property type="nucleotide sequence ID" value="NC_015680.1"/>
</dbReference>
<evidence type="ECO:0000256" key="3">
    <source>
        <dbReference type="ARBA" id="ARBA00022989"/>
    </source>
</evidence>
<dbReference type="eggNOG" id="arCOG02050">
    <property type="taxonomic scope" value="Archaea"/>
</dbReference>
<evidence type="ECO:0000313" key="7">
    <source>
        <dbReference type="Proteomes" id="UP000008386"/>
    </source>
</evidence>
<evidence type="ECO:0000313" key="6">
    <source>
        <dbReference type="EMBL" id="AEH25416.1"/>
    </source>
</evidence>
<organism evidence="6 7">
    <name type="scientific">Pyrococcus yayanosii (strain CH1 / JCM 16557)</name>
    <dbReference type="NCBI Taxonomy" id="529709"/>
    <lineage>
        <taxon>Archaea</taxon>
        <taxon>Methanobacteriati</taxon>
        <taxon>Methanobacteriota</taxon>
        <taxon>Thermococci</taxon>
        <taxon>Thermococcales</taxon>
        <taxon>Thermococcaceae</taxon>
        <taxon>Pyrococcus</taxon>
    </lineage>
</organism>
<dbReference type="AlphaFoldDB" id="F8AEF3"/>
<evidence type="ECO:0000256" key="1">
    <source>
        <dbReference type="ARBA" id="ARBA00004141"/>
    </source>
</evidence>
<dbReference type="STRING" id="529709.PYCH_17570"/>
<sequence length="243" mass="26029">MLAHILLGFVVGFLVGLTGMGGGALMTPALIFLGFEPLTAVGTDLLYATVTRAFGVFFHGKRGHVRKDIAFRLLIGSVPAVLIGGYAVRHIPREILNHYLTLLLGLILIITATLGLLKGEIKVPVKPRRAYIYLLGFIVGLTVQFTSVGAGVIISFTLMNIARINPKQVVGTTILYGLTLSTISFLSYASMGSVDYALAGTLIAGTIPGVYLGTHVNANISKERLKKVINFIILFIGLFTLLD</sequence>
<dbReference type="PANTHER" id="PTHR43701:SF2">
    <property type="entry name" value="MEMBRANE TRANSPORTER PROTEIN YJNA-RELATED"/>
    <property type="match status" value="1"/>
</dbReference>
<dbReference type="Proteomes" id="UP000008386">
    <property type="component" value="Chromosome"/>
</dbReference>
<name>F8AEF3_PYRYC</name>
<feature type="transmembrane region" description="Helical" evidence="5">
    <location>
        <begin position="196"/>
        <end position="213"/>
    </location>
</feature>
<protein>
    <recommendedName>
        <fullName evidence="5">Probable membrane transporter protein</fullName>
    </recommendedName>
</protein>
<accession>F8AEF3</accession>
<proteinExistence type="inferred from homology"/>
<dbReference type="PANTHER" id="PTHR43701">
    <property type="entry name" value="MEMBRANE TRANSPORTER PROTEIN MJ0441-RELATED"/>
    <property type="match status" value="1"/>
</dbReference>
<feature type="transmembrane region" description="Helical" evidence="5">
    <location>
        <begin position="69"/>
        <end position="88"/>
    </location>
</feature>
<dbReference type="GO" id="GO:0005886">
    <property type="term" value="C:plasma membrane"/>
    <property type="evidence" value="ECO:0007669"/>
    <property type="project" value="UniProtKB-SubCell"/>
</dbReference>
<dbReference type="OrthoDB" id="28446at2157"/>
<keyword evidence="4 5" id="KW-0472">Membrane</keyword>
<dbReference type="GeneID" id="10838320"/>
<comment type="subcellular location">
    <subcellularLocation>
        <location evidence="5">Cell membrane</location>
        <topology evidence="5">Multi-pass membrane protein</topology>
    </subcellularLocation>
    <subcellularLocation>
        <location evidence="1">Membrane</location>
        <topology evidence="1">Multi-pass membrane protein</topology>
    </subcellularLocation>
</comment>
<dbReference type="InterPro" id="IPR002781">
    <property type="entry name" value="TM_pro_TauE-like"/>
</dbReference>
<keyword evidence="7" id="KW-1185">Reference proteome</keyword>
<comment type="similarity">
    <text evidence="5">Belongs to the 4-toluene sulfonate uptake permease (TSUP) (TC 2.A.102) family.</text>
</comment>
<evidence type="ECO:0000256" key="4">
    <source>
        <dbReference type="ARBA" id="ARBA00023136"/>
    </source>
</evidence>
<gene>
    <name evidence="6" type="ordered locus">PYCH_17570</name>
</gene>
<evidence type="ECO:0000256" key="2">
    <source>
        <dbReference type="ARBA" id="ARBA00022692"/>
    </source>
</evidence>
<feature type="transmembrane region" description="Helical" evidence="5">
    <location>
        <begin position="7"/>
        <end position="35"/>
    </location>
</feature>